<dbReference type="EMBL" id="GBRH01174878">
    <property type="protein sequence ID" value="JAE23018.1"/>
    <property type="molecule type" value="Transcribed_RNA"/>
</dbReference>
<reference evidence="1" key="2">
    <citation type="journal article" date="2015" name="Data Brief">
        <title>Shoot transcriptome of the giant reed, Arundo donax.</title>
        <authorList>
            <person name="Barrero R.A."/>
            <person name="Guerrero F.D."/>
            <person name="Moolhuijzen P."/>
            <person name="Goolsby J.A."/>
            <person name="Tidwell J."/>
            <person name="Bellgard S.E."/>
            <person name="Bellgard M.I."/>
        </authorList>
    </citation>
    <scope>NUCLEOTIDE SEQUENCE</scope>
    <source>
        <tissue evidence="1">Shoot tissue taken approximately 20 cm above the soil surface</tissue>
    </source>
</reference>
<protein>
    <submittedName>
        <fullName evidence="1">Uncharacterized protein</fullName>
    </submittedName>
</protein>
<sequence>MLDIFVGFFSFHQQLFLFVFTLSKRFLQYILLTSLREQQSVFSCSITKSLYSALKKTDFSVNILKFL</sequence>
<reference evidence="1" key="1">
    <citation type="submission" date="2014-09" db="EMBL/GenBank/DDBJ databases">
        <authorList>
            <person name="Magalhaes I.L.F."/>
            <person name="Oliveira U."/>
            <person name="Santos F.R."/>
            <person name="Vidigal T.H.D.A."/>
            <person name="Brescovit A.D."/>
            <person name="Santos A.J."/>
        </authorList>
    </citation>
    <scope>NUCLEOTIDE SEQUENCE</scope>
    <source>
        <tissue evidence="1">Shoot tissue taken approximately 20 cm above the soil surface</tissue>
    </source>
</reference>
<evidence type="ECO:0000313" key="1">
    <source>
        <dbReference type="EMBL" id="JAE23018.1"/>
    </source>
</evidence>
<organism evidence="1">
    <name type="scientific">Arundo donax</name>
    <name type="common">Giant reed</name>
    <name type="synonym">Donax arundinaceus</name>
    <dbReference type="NCBI Taxonomy" id="35708"/>
    <lineage>
        <taxon>Eukaryota</taxon>
        <taxon>Viridiplantae</taxon>
        <taxon>Streptophyta</taxon>
        <taxon>Embryophyta</taxon>
        <taxon>Tracheophyta</taxon>
        <taxon>Spermatophyta</taxon>
        <taxon>Magnoliopsida</taxon>
        <taxon>Liliopsida</taxon>
        <taxon>Poales</taxon>
        <taxon>Poaceae</taxon>
        <taxon>PACMAD clade</taxon>
        <taxon>Arundinoideae</taxon>
        <taxon>Arundineae</taxon>
        <taxon>Arundo</taxon>
    </lineage>
</organism>
<accession>A0A0A9GQS2</accession>
<proteinExistence type="predicted"/>
<dbReference type="AlphaFoldDB" id="A0A0A9GQS2"/>
<name>A0A0A9GQS2_ARUDO</name>